<dbReference type="SUPFAM" id="SSF82866">
    <property type="entry name" value="Multidrug efflux transporter AcrB transmembrane domain"/>
    <property type="match status" value="2"/>
</dbReference>
<dbReference type="Gene3D" id="3.30.2090.10">
    <property type="entry name" value="Multidrug efflux transporter AcrB TolC docking domain, DN and DC subdomains"/>
    <property type="match status" value="2"/>
</dbReference>
<dbReference type="Gene3D" id="3.30.70.1440">
    <property type="entry name" value="Multidrug efflux transporter AcrB pore domain"/>
    <property type="match status" value="1"/>
</dbReference>
<feature type="transmembrane region" description="Helical" evidence="8">
    <location>
        <begin position="528"/>
        <end position="547"/>
    </location>
</feature>
<feature type="transmembrane region" description="Helical" evidence="8">
    <location>
        <begin position="866"/>
        <end position="883"/>
    </location>
</feature>
<feature type="transmembrane region" description="Helical" evidence="8">
    <location>
        <begin position="328"/>
        <end position="351"/>
    </location>
</feature>
<evidence type="ECO:0000256" key="5">
    <source>
        <dbReference type="ARBA" id="ARBA00022692"/>
    </source>
</evidence>
<evidence type="ECO:0000256" key="4">
    <source>
        <dbReference type="ARBA" id="ARBA00022475"/>
    </source>
</evidence>
<dbReference type="Gene3D" id="3.30.70.1430">
    <property type="entry name" value="Multidrug efflux transporter AcrB pore domain"/>
    <property type="match status" value="2"/>
</dbReference>
<dbReference type="Pfam" id="PF00873">
    <property type="entry name" value="ACR_tran"/>
    <property type="match status" value="1"/>
</dbReference>
<dbReference type="PRINTS" id="PR00702">
    <property type="entry name" value="ACRIFLAVINRP"/>
</dbReference>
<proteinExistence type="inferred from homology"/>
<feature type="transmembrane region" description="Helical" evidence="8">
    <location>
        <begin position="384"/>
        <end position="405"/>
    </location>
</feature>
<dbReference type="PANTHER" id="PTHR32063:SF19">
    <property type="entry name" value="CATION EFFLUX SYSTEM PROTEIN CUSA"/>
    <property type="match status" value="1"/>
</dbReference>
<feature type="transmembrane region" description="Helical" evidence="8">
    <location>
        <begin position="1003"/>
        <end position="1026"/>
    </location>
</feature>
<dbReference type="Gene3D" id="3.30.70.1320">
    <property type="entry name" value="Multidrug efflux transporter AcrB pore domain like"/>
    <property type="match status" value="1"/>
</dbReference>
<feature type="transmembrane region" description="Helical" evidence="8">
    <location>
        <begin position="890"/>
        <end position="910"/>
    </location>
</feature>
<feature type="transmembrane region" description="Helical" evidence="8">
    <location>
        <begin position="443"/>
        <end position="462"/>
    </location>
</feature>
<dbReference type="RefSeq" id="WP_345972905.1">
    <property type="nucleotide sequence ID" value="NZ_CP147920.1"/>
</dbReference>
<dbReference type="InterPro" id="IPR004763">
    <property type="entry name" value="CusA-like"/>
</dbReference>
<evidence type="ECO:0000256" key="1">
    <source>
        <dbReference type="ARBA" id="ARBA00004651"/>
    </source>
</evidence>
<dbReference type="SUPFAM" id="SSF82714">
    <property type="entry name" value="Multidrug efflux transporter AcrB TolC docking domain, DN and DC subdomains"/>
    <property type="match status" value="2"/>
</dbReference>
<dbReference type="InterPro" id="IPR001036">
    <property type="entry name" value="Acrflvin-R"/>
</dbReference>
<feature type="transmembrane region" description="Helical" evidence="8">
    <location>
        <begin position="358"/>
        <end position="378"/>
    </location>
</feature>
<dbReference type="NCBIfam" id="TIGR00914">
    <property type="entry name" value="2A0601"/>
    <property type="match status" value="1"/>
</dbReference>
<evidence type="ECO:0000256" key="3">
    <source>
        <dbReference type="ARBA" id="ARBA00022448"/>
    </source>
</evidence>
<dbReference type="SUPFAM" id="SSF82693">
    <property type="entry name" value="Multidrug efflux transporter AcrB pore domain, PN1, PN2, PC1 and PC2 subdomains"/>
    <property type="match status" value="2"/>
</dbReference>
<evidence type="ECO:0000256" key="6">
    <source>
        <dbReference type="ARBA" id="ARBA00022989"/>
    </source>
</evidence>
<gene>
    <name evidence="9" type="ORF">WCY31_01680</name>
</gene>
<evidence type="ECO:0000313" key="10">
    <source>
        <dbReference type="Proteomes" id="UP001447842"/>
    </source>
</evidence>
<keyword evidence="3" id="KW-0813">Transport</keyword>
<dbReference type="Proteomes" id="UP001447842">
    <property type="component" value="Chromosome"/>
</dbReference>
<reference evidence="9 10" key="1">
    <citation type="submission" date="2024-03" db="EMBL/GenBank/DDBJ databases">
        <title>Sulfurimonas sp. HSL3-1.</title>
        <authorList>
            <person name="Wang S."/>
        </authorList>
    </citation>
    <scope>NUCLEOTIDE SEQUENCE [LARGE SCALE GENOMIC DNA]</scope>
    <source>
        <strain evidence="9 10">HSL3-1</strain>
    </source>
</reference>
<evidence type="ECO:0000256" key="7">
    <source>
        <dbReference type="ARBA" id="ARBA00023136"/>
    </source>
</evidence>
<accession>A0ABZ3HA96</accession>
<keyword evidence="6 8" id="KW-1133">Transmembrane helix</keyword>
<dbReference type="Gene3D" id="1.20.1640.10">
    <property type="entry name" value="Multidrug efflux transporter AcrB transmembrane domain"/>
    <property type="match status" value="2"/>
</dbReference>
<evidence type="ECO:0000256" key="8">
    <source>
        <dbReference type="SAM" id="Phobius"/>
    </source>
</evidence>
<keyword evidence="5 8" id="KW-0812">Transmembrane</keyword>
<name>A0ABZ3HA96_9BACT</name>
<sequence>MIERLIAFSVKNRFLVIMATLFLVFGAYRAMITTPLDALPDLSPPQVIVQVTWKGQSPEIVEDQGTYPLVSQFLSIADIRTVRGFSTYENALIYIIFKEGTDLYWARSRVLEQLAAIQSKLPEGMEVALGPDASGVGWVYEYALTSKTKSLAELRTLQDYYFKYALMGVDGVSDVATVGGFVPTFQLTVNNDALIRYGLSVGDVARVLRQNNNDTGGRIVIQNGFEWMVQAEGYLKDLDSIRNLVVTVKDGIPVTLAQLGRVEVVPAARRGVADLNGEGEVVGGIVMVRYGEDVYSVIQRIKAKMAALHIDGVDVITTYDRSGLIDKAIATLTDTLVEESIIVVLIIGLFLMHLRSSLIVLLVLPLVIGATFALMKLAGIGSNIMSLGGIAIALGTVVDASIVMIENAHKRLRKKHGELGRELTPSEHAETVVAAAQQVGRPIFFALALVVVSFLPIFALSGEEGLLFTPLAFTKTFAMSAGAVLAVTLVPVLMVSFIRGPIREETANPINRFFLWLYQPLLRWGLKLRYLVLAASLALLVAIAPLYEKLEWEFMPMLNEQTFMYMPVTPFGISIDQSKALTQKTDKILKSFPEVETVFGKGGRADTATDPAPLGMLETIITFKDPSQWREGVTFEQLRNDMEAALQVPGLVNSWTYPIRGRIDMLLSGIRTPVGIKLYGSDAATLQRLAQAIEQKLMPLPESQSVFADRSAAGYYIDIAIDETALQRYGLSKAALLEYTRAAIGGMQVTTLYKGIERYPVALRLEEDERRNLDDIRALPVKTPLGFVPLSTFADVRYRESASVIKSEMATPVTYVYITPRPGIGAVAYKEAALKALSNFPLPPGYHMEWAGQAEYLASAMEKMRWIIPAVLAVILLLIYLSLRRFVATLIVFLTLPFALLGGILYVWMLHFSMSIAVVVGFLALLGIAAETAIVMIVYLTDSVEASRAALGERFDAEALKAAINEGAVKRVRPKLMTVFSILAGLAPIMYTHGVGSEVMQRIAAPMLGGIVTSALLSLLIIPILYEMYERRHLNQQPGDNAHTTPKENR</sequence>
<protein>
    <submittedName>
        <fullName evidence="9">CusA/CzcA family heavy metal efflux RND transporter</fullName>
    </submittedName>
</protein>
<feature type="transmembrane region" description="Helical" evidence="8">
    <location>
        <begin position="916"/>
        <end position="940"/>
    </location>
</feature>
<keyword evidence="10" id="KW-1185">Reference proteome</keyword>
<comment type="subcellular location">
    <subcellularLocation>
        <location evidence="1">Cell membrane</location>
        <topology evidence="1">Multi-pass membrane protein</topology>
    </subcellularLocation>
</comment>
<keyword evidence="4" id="KW-1003">Cell membrane</keyword>
<organism evidence="9 10">
    <name type="scientific">Sulfurimonas diazotrophicus</name>
    <dbReference type="NCBI Taxonomy" id="3131939"/>
    <lineage>
        <taxon>Bacteria</taxon>
        <taxon>Pseudomonadati</taxon>
        <taxon>Campylobacterota</taxon>
        <taxon>Epsilonproteobacteria</taxon>
        <taxon>Campylobacterales</taxon>
        <taxon>Sulfurimonadaceae</taxon>
        <taxon>Sulfurimonas</taxon>
    </lineage>
</organism>
<evidence type="ECO:0000256" key="2">
    <source>
        <dbReference type="ARBA" id="ARBA00010942"/>
    </source>
</evidence>
<dbReference type="EMBL" id="CP147920">
    <property type="protein sequence ID" value="XAU15423.1"/>
    <property type="molecule type" value="Genomic_DNA"/>
</dbReference>
<feature type="transmembrane region" description="Helical" evidence="8">
    <location>
        <begin position="974"/>
        <end position="991"/>
    </location>
</feature>
<dbReference type="PANTHER" id="PTHR32063">
    <property type="match status" value="1"/>
</dbReference>
<feature type="transmembrane region" description="Helical" evidence="8">
    <location>
        <begin position="477"/>
        <end position="498"/>
    </location>
</feature>
<comment type="similarity">
    <text evidence="2">Belongs to the resistance-nodulation-cell division (RND) (TC 2.A.6) family.</text>
</comment>
<evidence type="ECO:0000313" key="9">
    <source>
        <dbReference type="EMBL" id="XAU15423.1"/>
    </source>
</evidence>
<keyword evidence="7 8" id="KW-0472">Membrane</keyword>
<dbReference type="InterPro" id="IPR027463">
    <property type="entry name" value="AcrB_DN_DC_subdom"/>
</dbReference>